<dbReference type="PATRIC" id="fig|1120927.3.peg.2985"/>
<proteinExistence type="predicted"/>
<name>R9AT69_9GAMM</name>
<evidence type="ECO:0008006" key="4">
    <source>
        <dbReference type="Google" id="ProtNLM"/>
    </source>
</evidence>
<evidence type="ECO:0000256" key="1">
    <source>
        <dbReference type="SAM" id="SignalP"/>
    </source>
</evidence>
<dbReference type="eggNOG" id="ENOG503070J">
    <property type="taxonomic scope" value="Bacteria"/>
</dbReference>
<sequence length="234" mass="25776">MKKTIHIGLLSMLVSLGSVATFAQTAEQSIVFSKGTNQKTQTGKFEGYDDVQYKIYAKKGQVLKFNVKSNSNLANINIFSPDKKPGKDEAIFIGSTEGQVGEIILPSNGEYTIQVYQMRNTARQNKTVSFQLYIQILDQNTSKGAKKFDATGDLPCSLSVGQPTRQCPFGVVRQGNGTSTVTIFGQENKEYMLKFKNGKLISPSGKTQKRADLSLIELNTHERFEIPDAVIYGG</sequence>
<keyword evidence="1" id="KW-0732">Signal</keyword>
<accession>R9AT69</accession>
<organism evidence="2 3">
    <name type="scientific">Acinetobacter tandoii DSM 14970 = CIP 107469</name>
    <dbReference type="NCBI Taxonomy" id="1120927"/>
    <lineage>
        <taxon>Bacteria</taxon>
        <taxon>Pseudomonadati</taxon>
        <taxon>Pseudomonadota</taxon>
        <taxon>Gammaproteobacteria</taxon>
        <taxon>Moraxellales</taxon>
        <taxon>Moraxellaceae</taxon>
        <taxon>Acinetobacter</taxon>
    </lineage>
</organism>
<feature type="signal peptide" evidence="1">
    <location>
        <begin position="1"/>
        <end position="23"/>
    </location>
</feature>
<feature type="chain" id="PRO_5004470667" description="Peptidase C-terminal archaeal/bacterial domain-containing protein" evidence="1">
    <location>
        <begin position="24"/>
        <end position="234"/>
    </location>
</feature>
<protein>
    <recommendedName>
        <fullName evidence="4">Peptidase C-terminal archaeal/bacterial domain-containing protein</fullName>
    </recommendedName>
</protein>
<evidence type="ECO:0000313" key="3">
    <source>
        <dbReference type="Proteomes" id="UP000016201"/>
    </source>
</evidence>
<dbReference type="Gene3D" id="2.60.120.380">
    <property type="match status" value="1"/>
</dbReference>
<comment type="caution">
    <text evidence="2">The sequence shown here is derived from an EMBL/GenBank/DDBJ whole genome shotgun (WGS) entry which is preliminary data.</text>
</comment>
<dbReference type="Proteomes" id="UP000016201">
    <property type="component" value="Unassembled WGS sequence"/>
</dbReference>
<reference evidence="2 3" key="1">
    <citation type="submission" date="2013-03" db="EMBL/GenBank/DDBJ databases">
        <title>The Genome Sequence of Acinetobacter tandoii CIP 107469.</title>
        <authorList>
            <consortium name="The Broad Institute Genome Sequencing Platform"/>
            <consortium name="The Broad Institute Genome Sequencing Center for Infectious Disease"/>
            <person name="Cerqueira G."/>
            <person name="Feldgarden M."/>
            <person name="Courvalin P."/>
            <person name="Perichon B."/>
            <person name="Grillot-Courvalin C."/>
            <person name="Clermont D."/>
            <person name="Rocha E."/>
            <person name="Yoon E.-J."/>
            <person name="Nemec A."/>
            <person name="Walker B."/>
            <person name="Young S.K."/>
            <person name="Zeng Q."/>
            <person name="Gargeya S."/>
            <person name="Fitzgerald M."/>
            <person name="Haas B."/>
            <person name="Abouelleil A."/>
            <person name="Alvarado L."/>
            <person name="Arachchi H.M."/>
            <person name="Berlin A.M."/>
            <person name="Chapman S.B."/>
            <person name="Dewar J."/>
            <person name="Goldberg J."/>
            <person name="Griggs A."/>
            <person name="Gujja S."/>
            <person name="Hansen M."/>
            <person name="Howarth C."/>
            <person name="Imamovic A."/>
            <person name="Larimer J."/>
            <person name="McCowan C."/>
            <person name="Murphy C."/>
            <person name="Neiman D."/>
            <person name="Pearson M."/>
            <person name="Priest M."/>
            <person name="Roberts A."/>
            <person name="Saif S."/>
            <person name="Shea T."/>
            <person name="Sisk P."/>
            <person name="Sykes S."/>
            <person name="Wortman J."/>
            <person name="Nusbaum C."/>
            <person name="Birren B."/>
        </authorList>
    </citation>
    <scope>NUCLEOTIDE SEQUENCE [LARGE SCALE GENOMIC DNA]</scope>
    <source>
        <strain evidence="2 3">CIP 107469</strain>
    </source>
</reference>
<dbReference type="AlphaFoldDB" id="R9AT69"/>
<gene>
    <name evidence="2" type="ORF">I593_03064</name>
</gene>
<dbReference type="EMBL" id="AQFM01000041">
    <property type="protein sequence ID" value="EOR05454.1"/>
    <property type="molecule type" value="Genomic_DNA"/>
</dbReference>
<keyword evidence="3" id="KW-1185">Reference proteome</keyword>
<evidence type="ECO:0000313" key="2">
    <source>
        <dbReference type="EMBL" id="EOR05454.1"/>
    </source>
</evidence>